<proteinExistence type="predicted"/>
<keyword evidence="3" id="KW-1185">Reference proteome</keyword>
<organism evidence="2 3">
    <name type="scientific">Azohydromonas caseinilytica</name>
    <dbReference type="NCBI Taxonomy" id="2728836"/>
    <lineage>
        <taxon>Bacteria</taxon>
        <taxon>Pseudomonadati</taxon>
        <taxon>Pseudomonadota</taxon>
        <taxon>Betaproteobacteria</taxon>
        <taxon>Burkholderiales</taxon>
        <taxon>Sphaerotilaceae</taxon>
        <taxon>Azohydromonas</taxon>
    </lineage>
</organism>
<evidence type="ECO:0000313" key="3">
    <source>
        <dbReference type="Proteomes" id="UP000574067"/>
    </source>
</evidence>
<dbReference type="EMBL" id="JABBFW010000028">
    <property type="protein sequence ID" value="NML18164.1"/>
    <property type="molecule type" value="Genomic_DNA"/>
</dbReference>
<feature type="chain" id="PRO_5032284070" evidence="1">
    <location>
        <begin position="32"/>
        <end position="126"/>
    </location>
</feature>
<dbReference type="Proteomes" id="UP000574067">
    <property type="component" value="Unassembled WGS sequence"/>
</dbReference>
<reference evidence="2 3" key="1">
    <citation type="submission" date="2020-04" db="EMBL/GenBank/DDBJ databases">
        <title>Azohydromonas sp. isolated from soil.</title>
        <authorList>
            <person name="Dahal R.H."/>
        </authorList>
    </citation>
    <scope>NUCLEOTIDE SEQUENCE [LARGE SCALE GENOMIC DNA]</scope>
    <source>
        <strain evidence="2 3">G-1-1-14</strain>
    </source>
</reference>
<accession>A0A848FFM0</accession>
<protein>
    <submittedName>
        <fullName evidence="2">Uncharacterized protein</fullName>
    </submittedName>
</protein>
<evidence type="ECO:0000313" key="2">
    <source>
        <dbReference type="EMBL" id="NML18164.1"/>
    </source>
</evidence>
<keyword evidence="1" id="KW-0732">Signal</keyword>
<feature type="signal peptide" evidence="1">
    <location>
        <begin position="1"/>
        <end position="31"/>
    </location>
</feature>
<dbReference type="AlphaFoldDB" id="A0A848FFM0"/>
<dbReference type="RefSeq" id="WP_169163063.1">
    <property type="nucleotide sequence ID" value="NZ_JABBFW010000028.1"/>
</dbReference>
<comment type="caution">
    <text evidence="2">The sequence shown here is derived from an EMBL/GenBank/DDBJ whole genome shotgun (WGS) entry which is preliminary data.</text>
</comment>
<sequence>MLARLRHRSLQRALAALLVGALLSVAGAAHACKTVQLLSLAGVAAASLHAVPETAHAHDVAIGAAAHQPADLLRHGGPCHLLIAVALPTGESQLGNAALPTSWPAAPAPGFSSRIWPPPKHRPRAA</sequence>
<gene>
    <name evidence="2" type="ORF">HHL10_24665</name>
</gene>
<evidence type="ECO:0000256" key="1">
    <source>
        <dbReference type="SAM" id="SignalP"/>
    </source>
</evidence>
<name>A0A848FFM0_9BURK</name>